<dbReference type="GeneID" id="80913555"/>
<dbReference type="Proteomes" id="UP001140513">
    <property type="component" value="Unassembled WGS sequence"/>
</dbReference>
<dbReference type="PANTHER" id="PTHR11559">
    <property type="entry name" value="CARBOXYLESTERASE"/>
    <property type="match status" value="1"/>
</dbReference>
<feature type="signal peptide" evidence="1">
    <location>
        <begin position="1"/>
        <end position="19"/>
    </location>
</feature>
<organism evidence="3 4">
    <name type="scientific">Didymosphaeria variabile</name>
    <dbReference type="NCBI Taxonomy" id="1932322"/>
    <lineage>
        <taxon>Eukaryota</taxon>
        <taxon>Fungi</taxon>
        <taxon>Dikarya</taxon>
        <taxon>Ascomycota</taxon>
        <taxon>Pezizomycotina</taxon>
        <taxon>Dothideomycetes</taxon>
        <taxon>Pleosporomycetidae</taxon>
        <taxon>Pleosporales</taxon>
        <taxon>Massarineae</taxon>
        <taxon>Didymosphaeriaceae</taxon>
        <taxon>Didymosphaeria</taxon>
    </lineage>
</organism>
<dbReference type="OrthoDB" id="408631at2759"/>
<evidence type="ECO:0000256" key="1">
    <source>
        <dbReference type="SAM" id="SignalP"/>
    </source>
</evidence>
<dbReference type="EMBL" id="JAPEUX010000007">
    <property type="protein sequence ID" value="KAJ4348647.1"/>
    <property type="molecule type" value="Genomic_DNA"/>
</dbReference>
<dbReference type="AlphaFoldDB" id="A0A9W8XEY7"/>
<evidence type="ECO:0000313" key="3">
    <source>
        <dbReference type="EMBL" id="KAJ4348647.1"/>
    </source>
</evidence>
<dbReference type="InterPro" id="IPR002018">
    <property type="entry name" value="CarbesteraseB"/>
</dbReference>
<dbReference type="SUPFAM" id="SSF53474">
    <property type="entry name" value="alpha/beta-Hydrolases"/>
    <property type="match status" value="1"/>
</dbReference>
<gene>
    <name evidence="3" type="ORF">N0V89_010025</name>
</gene>
<dbReference type="Gene3D" id="3.40.50.1820">
    <property type="entry name" value="alpha/beta hydrolase"/>
    <property type="match status" value="1"/>
</dbReference>
<keyword evidence="4" id="KW-1185">Reference proteome</keyword>
<protein>
    <recommendedName>
        <fullName evidence="2">Carboxylesterase type B domain-containing protein</fullName>
    </recommendedName>
</protein>
<evidence type="ECO:0000259" key="2">
    <source>
        <dbReference type="Pfam" id="PF00135"/>
    </source>
</evidence>
<dbReference type="InterPro" id="IPR029058">
    <property type="entry name" value="AB_hydrolase_fold"/>
</dbReference>
<dbReference type="PROSITE" id="PS00941">
    <property type="entry name" value="CARBOXYLESTERASE_B_2"/>
    <property type="match status" value="1"/>
</dbReference>
<evidence type="ECO:0000313" key="4">
    <source>
        <dbReference type="Proteomes" id="UP001140513"/>
    </source>
</evidence>
<dbReference type="Pfam" id="PF00135">
    <property type="entry name" value="COesterase"/>
    <property type="match status" value="1"/>
</dbReference>
<dbReference type="InterPro" id="IPR050309">
    <property type="entry name" value="Type-B_Carboxylest/Lipase"/>
</dbReference>
<comment type="caution">
    <text evidence="3">The sequence shown here is derived from an EMBL/GenBank/DDBJ whole genome shotgun (WGS) entry which is preliminary data.</text>
</comment>
<proteinExistence type="predicted"/>
<accession>A0A9W8XEY7</accession>
<reference evidence="3" key="1">
    <citation type="submission" date="2022-10" db="EMBL/GenBank/DDBJ databases">
        <title>Tapping the CABI collections for fungal endophytes: first genome assemblies for Collariella, Neodidymelliopsis, Ascochyta clinopodiicola, Didymella pomorum, Didymosphaeria variabile, Neocosmospora piperis and Neocucurbitaria cava.</title>
        <authorList>
            <person name="Hill R."/>
        </authorList>
    </citation>
    <scope>NUCLEOTIDE SEQUENCE</scope>
    <source>
        <strain evidence="3">IMI 356815</strain>
    </source>
</reference>
<feature type="domain" description="Carboxylesterase type B" evidence="2">
    <location>
        <begin position="36"/>
        <end position="537"/>
    </location>
</feature>
<dbReference type="RefSeq" id="XP_056068035.1">
    <property type="nucleotide sequence ID" value="XM_056218770.1"/>
</dbReference>
<dbReference type="InterPro" id="IPR019819">
    <property type="entry name" value="Carboxylesterase_B_CS"/>
</dbReference>
<name>A0A9W8XEY7_9PLEO</name>
<feature type="chain" id="PRO_5040879104" description="Carboxylesterase type B domain-containing protein" evidence="1">
    <location>
        <begin position="20"/>
        <end position="570"/>
    </location>
</feature>
<keyword evidence="1" id="KW-0732">Signal</keyword>
<sequence>MLSRYLYTTLASCVATASAAAPIVDLGYGLWQATLNETGQYYNFSNIRYAQPPVGALRFAAPKEPHLNRTLMNDGQDGRICIQGEVSWAKERALFTKAYFSNANISAFQQIPPPGFTGKAKPSPQADGRATEDCLFLDVFVPKSVFDNGTLKKSGGAPVMMWTHGGGFYQGYKDSQGNAAGLLAQSMKNPATAPGIIYVAINYRLGAFGWLAGPSFAGSGATPNAGLYDQRLALEWMQKNIYRFGGDPNKVTMMGESAGGSSTLHQLTAFGGAKGNAPFSKALMISPAFNPNPYDAVQEQTFQNFLTAANVSTLTQLRELPSEAVIAANSLTIFEASYGSSGGFGPVVDGNFVPQLPTLLLQQGRYSKNVGAVLAAHNTNEGFLFTDPAIQNDTAFNAVVNSSNSSLFPEAQPAAKNEIASSLYPPIYTNKTLGYNTTFSRAATLLADMLVSCNVQAVMETWGVDQSHAWLFGEGAGLHGEDNPYVFYNNGPAQDKYGFGTVNETVAKTMQEWMLNFGATGNPNGPGVVPMPVYGSNHVMASLSNKGVGIPTPDPAFVQRCNFFREALYV</sequence>